<dbReference type="AlphaFoldDB" id="A0A9D3TDZ2"/>
<dbReference type="InterPro" id="IPR032675">
    <property type="entry name" value="LRR_dom_sf"/>
</dbReference>
<keyword evidence="3" id="KW-1185">Reference proteome</keyword>
<comment type="caution">
    <text evidence="2">The sequence shown here is derived from an EMBL/GenBank/DDBJ whole genome shotgun (WGS) entry which is preliminary data.</text>
</comment>
<evidence type="ECO:0000313" key="2">
    <source>
        <dbReference type="EMBL" id="KAG7476736.1"/>
    </source>
</evidence>
<accession>A0A9D3TDZ2</accession>
<dbReference type="SUPFAM" id="SSF52047">
    <property type="entry name" value="RNI-like"/>
    <property type="match status" value="1"/>
</dbReference>
<dbReference type="PANTHER" id="PTHR39654:SF5">
    <property type="entry name" value="LEUCINE-RICH REPEAT-CONTAINING PROTEIN 75B"/>
    <property type="match status" value="1"/>
</dbReference>
<gene>
    <name evidence="2" type="ORF">MATL_G00085990</name>
</gene>
<dbReference type="OrthoDB" id="9979103at2759"/>
<reference evidence="2" key="1">
    <citation type="submission" date="2021-01" db="EMBL/GenBank/DDBJ databases">
        <authorList>
            <person name="Zahm M."/>
            <person name="Roques C."/>
            <person name="Cabau C."/>
            <person name="Klopp C."/>
            <person name="Donnadieu C."/>
            <person name="Jouanno E."/>
            <person name="Lampietro C."/>
            <person name="Louis A."/>
            <person name="Herpin A."/>
            <person name="Echchiki A."/>
            <person name="Berthelot C."/>
            <person name="Parey E."/>
            <person name="Roest-Crollius H."/>
            <person name="Braasch I."/>
            <person name="Postlethwait J."/>
            <person name="Bobe J."/>
            <person name="Montfort J."/>
            <person name="Bouchez O."/>
            <person name="Begum T."/>
            <person name="Mejri S."/>
            <person name="Adams A."/>
            <person name="Chen W.-J."/>
            <person name="Guiguen Y."/>
        </authorList>
    </citation>
    <scope>NUCLEOTIDE SEQUENCE</scope>
    <source>
        <strain evidence="2">YG-15Mar2019-1</strain>
        <tissue evidence="2">Brain</tissue>
    </source>
</reference>
<dbReference type="PANTHER" id="PTHR39654">
    <property type="entry name" value="LEUCINE-RICH REPEAT-CONTAINING PROTEIN 75A-LIKE ISOFORM X1"/>
    <property type="match status" value="1"/>
</dbReference>
<evidence type="ECO:0000313" key="3">
    <source>
        <dbReference type="Proteomes" id="UP001046870"/>
    </source>
</evidence>
<evidence type="ECO:0008006" key="4">
    <source>
        <dbReference type="Google" id="ProtNLM"/>
    </source>
</evidence>
<dbReference type="Proteomes" id="UP001046870">
    <property type="component" value="Chromosome 6"/>
</dbReference>
<feature type="region of interest" description="Disordered" evidence="1">
    <location>
        <begin position="231"/>
        <end position="289"/>
    </location>
</feature>
<sequence>MSFLSLLQDLALEGTSLNDILYKNASFLNLVDPISHELLLNLARDLQCPKKDMDPLKSSDKICRQLIYHLTPHSKLLRQGVKKGGPKKKSQACIKSILQKRVSADMLDLSGIPLSRRDIHRVVLYLQSSGDLVETVDLSFTGLQDEHLRLLLPFLATLPKLSTLALNGNRLTVAAVKDLTEMVKNPRKFPDLAWVDLGNNVDIFTLPQPLLVALRRRLGLKSSLPTIYEQSEAQPRGFRMDSSTEDGSLQEEEEEDEEEGEEEDRLELESWGVGDKTTPCSIAGPLCER</sequence>
<proteinExistence type="predicted"/>
<dbReference type="EMBL" id="JAFDVH010000006">
    <property type="protein sequence ID" value="KAG7476736.1"/>
    <property type="molecule type" value="Genomic_DNA"/>
</dbReference>
<dbReference type="Gene3D" id="3.80.10.10">
    <property type="entry name" value="Ribonuclease Inhibitor"/>
    <property type="match status" value="1"/>
</dbReference>
<organism evidence="2 3">
    <name type="scientific">Megalops atlanticus</name>
    <name type="common">Tarpon</name>
    <name type="synonym">Clupea gigantea</name>
    <dbReference type="NCBI Taxonomy" id="7932"/>
    <lineage>
        <taxon>Eukaryota</taxon>
        <taxon>Metazoa</taxon>
        <taxon>Chordata</taxon>
        <taxon>Craniata</taxon>
        <taxon>Vertebrata</taxon>
        <taxon>Euteleostomi</taxon>
        <taxon>Actinopterygii</taxon>
        <taxon>Neopterygii</taxon>
        <taxon>Teleostei</taxon>
        <taxon>Elopiformes</taxon>
        <taxon>Megalopidae</taxon>
        <taxon>Megalops</taxon>
    </lineage>
</organism>
<name>A0A9D3TDZ2_MEGAT</name>
<evidence type="ECO:0000256" key="1">
    <source>
        <dbReference type="SAM" id="MobiDB-lite"/>
    </source>
</evidence>
<feature type="compositionally biased region" description="Acidic residues" evidence="1">
    <location>
        <begin position="248"/>
        <end position="266"/>
    </location>
</feature>
<protein>
    <recommendedName>
        <fullName evidence="4">Leucine rich repeat containing 75B</fullName>
    </recommendedName>
</protein>